<reference evidence="1 2" key="1">
    <citation type="journal article" date="2021" name="BMC Biol.">
        <title>Horizontally acquired antibacterial genes associated with adaptive radiation of ladybird beetles.</title>
        <authorList>
            <person name="Li H.S."/>
            <person name="Tang X.F."/>
            <person name="Huang Y.H."/>
            <person name="Xu Z.Y."/>
            <person name="Chen M.L."/>
            <person name="Du X.Y."/>
            <person name="Qiu B.Y."/>
            <person name="Chen P.T."/>
            <person name="Zhang W."/>
            <person name="Slipinski A."/>
            <person name="Escalona H.E."/>
            <person name="Waterhouse R.M."/>
            <person name="Zwick A."/>
            <person name="Pang H."/>
        </authorList>
    </citation>
    <scope>NUCLEOTIDE SEQUENCE [LARGE SCALE GENOMIC DNA]</scope>
    <source>
        <strain evidence="1">SYSU2018</strain>
    </source>
</reference>
<protein>
    <submittedName>
        <fullName evidence="1">Uncharacterized protein</fullName>
    </submittedName>
</protein>
<organism evidence="1 2">
    <name type="scientific">Cryptolaemus montrouzieri</name>
    <dbReference type="NCBI Taxonomy" id="559131"/>
    <lineage>
        <taxon>Eukaryota</taxon>
        <taxon>Metazoa</taxon>
        <taxon>Ecdysozoa</taxon>
        <taxon>Arthropoda</taxon>
        <taxon>Hexapoda</taxon>
        <taxon>Insecta</taxon>
        <taxon>Pterygota</taxon>
        <taxon>Neoptera</taxon>
        <taxon>Endopterygota</taxon>
        <taxon>Coleoptera</taxon>
        <taxon>Polyphaga</taxon>
        <taxon>Cucujiformia</taxon>
        <taxon>Coccinelloidea</taxon>
        <taxon>Coccinellidae</taxon>
        <taxon>Scymninae</taxon>
        <taxon>Scymnini</taxon>
        <taxon>Cryptolaemus</taxon>
    </lineage>
</organism>
<evidence type="ECO:0000313" key="1">
    <source>
        <dbReference type="EMBL" id="KAL3285034.1"/>
    </source>
</evidence>
<gene>
    <name evidence="1" type="ORF">HHI36_019161</name>
</gene>
<dbReference type="EMBL" id="JABFTP020000165">
    <property type="protein sequence ID" value="KAL3285034.1"/>
    <property type="molecule type" value="Genomic_DNA"/>
</dbReference>
<accession>A0ABD2P255</accession>
<dbReference type="AlphaFoldDB" id="A0ABD2P255"/>
<name>A0ABD2P255_9CUCU</name>
<sequence>MNQQYRSGPQLNIPLSEVFNIIARAELFLGLLAMKRDELEKALNKFEELKDPFASFDQAQIYKQLADHKMSQNKGSVISEMSSQKARDWFYLTIDRLTEPSVDKKHPLNAQLGTEMEKIQRLLSRIDSDCTNNRN</sequence>
<keyword evidence="2" id="KW-1185">Reference proteome</keyword>
<proteinExistence type="predicted"/>
<comment type="caution">
    <text evidence="1">The sequence shown here is derived from an EMBL/GenBank/DDBJ whole genome shotgun (WGS) entry which is preliminary data.</text>
</comment>
<evidence type="ECO:0000313" key="2">
    <source>
        <dbReference type="Proteomes" id="UP001516400"/>
    </source>
</evidence>
<dbReference type="Proteomes" id="UP001516400">
    <property type="component" value="Unassembled WGS sequence"/>
</dbReference>